<dbReference type="EMBL" id="JAKMXF010000348">
    <property type="protein sequence ID" value="KAI6646979.1"/>
    <property type="molecule type" value="Genomic_DNA"/>
</dbReference>
<dbReference type="InterPro" id="IPR037213">
    <property type="entry name" value="Run_dom_sf"/>
</dbReference>
<keyword evidence="11" id="KW-1185">Reference proteome</keyword>
<keyword evidence="2 5" id="KW-0863">Zinc-finger</keyword>
<dbReference type="InterPro" id="IPR017455">
    <property type="entry name" value="Znf_FYVE-rel"/>
</dbReference>
<keyword evidence="3" id="KW-0862">Zinc</keyword>
<dbReference type="GO" id="GO:0008270">
    <property type="term" value="F:zinc ion binding"/>
    <property type="evidence" value="ECO:0007669"/>
    <property type="project" value="UniProtKB-KW"/>
</dbReference>
<dbReference type="CDD" id="cd17681">
    <property type="entry name" value="RUN_RUFY1_like"/>
    <property type="match status" value="1"/>
</dbReference>
<dbReference type="Proteomes" id="UP001165289">
    <property type="component" value="Unassembled WGS sequence"/>
</dbReference>
<dbReference type="CDD" id="cd15721">
    <property type="entry name" value="FYVE_RUFY1_like"/>
    <property type="match status" value="1"/>
</dbReference>
<evidence type="ECO:0000256" key="7">
    <source>
        <dbReference type="SAM" id="MobiDB-lite"/>
    </source>
</evidence>
<feature type="region of interest" description="Disordered" evidence="7">
    <location>
        <begin position="1"/>
        <end position="26"/>
    </location>
</feature>
<feature type="coiled-coil region" evidence="6">
    <location>
        <begin position="451"/>
        <end position="523"/>
    </location>
</feature>
<gene>
    <name evidence="10" type="ORF">LOD99_8978</name>
</gene>
<sequence>MSKLDLSSPSSSSIAKDLASEQRREKNAQVERTNLLNMLKLSIKALIESYMELRKQITDGHRELEQFFIILEDILRHRIRTKRNILGAKREFLGALEAIEKVYPDISSNLTSAKTMPGIKTILGKCRAWLRLSLMGKCIADDFKALIDNKQLLVDWYEPDSIIFTEDAVVIGGLLQSLNALDYNLTSDGSEFDIESIAIDFSMFLKDGNYLKTSNPPSSPTHAQNASPGTNEFSMLLDQKAYLEELNKKLTQELAQANIIIEEQGLNLKTKKLEKSDLEVKLDTTVKELSDLKTIVESSSLVHKKELEVITSDLDVERETYQHSRSTLNELYQAVQKQLESELKLRQELEKELSGQRHLRSESEVATRLLEKNIQEKQDSIISMREQLSETKISLVQMQSKIEEQTEIASDQSQRIESLETTCGGLSKDNQILRTEIQRNKEQLQISQHSATQLTSALNESEQRFQNTERDLKMERQWRTALQSELEQVNTANLELTKESEQLAALKIEHEGLQIRVGDLQEACAEQEIALVEMGQSLSSAHQNLSNVKLSNRRMWVEDRTTNDCQKCQKSFTMKRRRHHCRNCGGIYCAACSDNNFSIAASSKPVRVCDNCYNVLCESLPQ</sequence>
<evidence type="ECO:0000259" key="8">
    <source>
        <dbReference type="PROSITE" id="PS50178"/>
    </source>
</evidence>
<dbReference type="SUPFAM" id="SSF57903">
    <property type="entry name" value="FYVE/PHD zinc finger"/>
    <property type="match status" value="1"/>
</dbReference>
<keyword evidence="1" id="KW-0479">Metal-binding</keyword>
<dbReference type="InterPro" id="IPR013083">
    <property type="entry name" value="Znf_RING/FYVE/PHD"/>
</dbReference>
<reference evidence="10 11" key="1">
    <citation type="journal article" date="2023" name="BMC Biol.">
        <title>The compact genome of the sponge Oopsacas minuta (Hexactinellida) is lacking key metazoan core genes.</title>
        <authorList>
            <person name="Santini S."/>
            <person name="Schenkelaars Q."/>
            <person name="Jourda C."/>
            <person name="Duchesne M."/>
            <person name="Belahbib H."/>
            <person name="Rocher C."/>
            <person name="Selva M."/>
            <person name="Riesgo A."/>
            <person name="Vervoort M."/>
            <person name="Leys S.P."/>
            <person name="Kodjabachian L."/>
            <person name="Le Bivic A."/>
            <person name="Borchiellini C."/>
            <person name="Claverie J.M."/>
            <person name="Renard E."/>
        </authorList>
    </citation>
    <scope>NUCLEOTIDE SEQUENCE [LARGE SCALE GENOMIC DNA]</scope>
    <source>
        <strain evidence="10">SPO-2</strain>
    </source>
</reference>
<keyword evidence="4 6" id="KW-0175">Coiled coil</keyword>
<evidence type="ECO:0000256" key="4">
    <source>
        <dbReference type="ARBA" id="ARBA00023054"/>
    </source>
</evidence>
<dbReference type="PROSITE" id="PS50826">
    <property type="entry name" value="RUN"/>
    <property type="match status" value="1"/>
</dbReference>
<dbReference type="Gene3D" id="3.30.40.10">
    <property type="entry name" value="Zinc/RING finger domain, C3HC4 (zinc finger)"/>
    <property type="match status" value="1"/>
</dbReference>
<dbReference type="PROSITE" id="PS50178">
    <property type="entry name" value="ZF_FYVE"/>
    <property type="match status" value="1"/>
</dbReference>
<dbReference type="Pfam" id="PF02759">
    <property type="entry name" value="RUN"/>
    <property type="match status" value="1"/>
</dbReference>
<evidence type="ECO:0000313" key="11">
    <source>
        <dbReference type="Proteomes" id="UP001165289"/>
    </source>
</evidence>
<dbReference type="InterPro" id="IPR047335">
    <property type="entry name" value="RUFY1-3"/>
</dbReference>
<dbReference type="Pfam" id="PF01363">
    <property type="entry name" value="FYVE"/>
    <property type="match status" value="1"/>
</dbReference>
<dbReference type="InterPro" id="IPR011011">
    <property type="entry name" value="Znf_FYVE_PHD"/>
</dbReference>
<evidence type="ECO:0000256" key="6">
    <source>
        <dbReference type="SAM" id="Coils"/>
    </source>
</evidence>
<evidence type="ECO:0000256" key="5">
    <source>
        <dbReference type="PROSITE-ProRule" id="PRU00091"/>
    </source>
</evidence>
<proteinExistence type="predicted"/>
<feature type="domain" description="RUN" evidence="9">
    <location>
        <begin position="58"/>
        <end position="190"/>
    </location>
</feature>
<dbReference type="AlphaFoldDB" id="A0AAV7JDT1"/>
<evidence type="ECO:0000256" key="2">
    <source>
        <dbReference type="ARBA" id="ARBA00022771"/>
    </source>
</evidence>
<feature type="domain" description="FYVE-type" evidence="8">
    <location>
        <begin position="559"/>
        <end position="617"/>
    </location>
</feature>
<dbReference type="PANTHER" id="PTHR45956:SF6">
    <property type="entry name" value="RUN DOMAIN-CONTAINING PROTEIN"/>
    <property type="match status" value="1"/>
</dbReference>
<dbReference type="SMART" id="SM00064">
    <property type="entry name" value="FYVE"/>
    <property type="match status" value="1"/>
</dbReference>
<evidence type="ECO:0000256" key="1">
    <source>
        <dbReference type="ARBA" id="ARBA00022723"/>
    </source>
</evidence>
<feature type="compositionally biased region" description="Low complexity" evidence="7">
    <location>
        <begin position="1"/>
        <end position="17"/>
    </location>
</feature>
<dbReference type="Gene3D" id="1.20.58.900">
    <property type="match status" value="1"/>
</dbReference>
<evidence type="ECO:0000256" key="3">
    <source>
        <dbReference type="ARBA" id="ARBA00022833"/>
    </source>
</evidence>
<dbReference type="InterPro" id="IPR004012">
    <property type="entry name" value="Run_dom"/>
</dbReference>
<dbReference type="SMART" id="SM00593">
    <property type="entry name" value="RUN"/>
    <property type="match status" value="1"/>
</dbReference>
<comment type="caution">
    <text evidence="10">The sequence shown here is derived from an EMBL/GenBank/DDBJ whole genome shotgun (WGS) entry which is preliminary data.</text>
</comment>
<protein>
    <submittedName>
        <fullName evidence="10">RUN and FYVE domain-containing protein 2-like</fullName>
    </submittedName>
</protein>
<dbReference type="SUPFAM" id="SSF140741">
    <property type="entry name" value="RUN domain-like"/>
    <property type="match status" value="1"/>
</dbReference>
<dbReference type="PANTHER" id="PTHR45956">
    <property type="entry name" value="RUN AND FYVE DOMAIN-CONTAINING PROTEIN 2-LIKE PROTEIN"/>
    <property type="match status" value="1"/>
</dbReference>
<organism evidence="10 11">
    <name type="scientific">Oopsacas minuta</name>
    <dbReference type="NCBI Taxonomy" id="111878"/>
    <lineage>
        <taxon>Eukaryota</taxon>
        <taxon>Metazoa</taxon>
        <taxon>Porifera</taxon>
        <taxon>Hexactinellida</taxon>
        <taxon>Hexasterophora</taxon>
        <taxon>Lyssacinosida</taxon>
        <taxon>Leucopsacidae</taxon>
        <taxon>Oopsacas</taxon>
    </lineage>
</organism>
<name>A0AAV7JDT1_9METZ</name>
<accession>A0AAV7JDT1</accession>
<dbReference type="InterPro" id="IPR000306">
    <property type="entry name" value="Znf_FYVE"/>
</dbReference>
<evidence type="ECO:0000259" key="9">
    <source>
        <dbReference type="PROSITE" id="PS50826"/>
    </source>
</evidence>
<evidence type="ECO:0000313" key="10">
    <source>
        <dbReference type="EMBL" id="KAI6646979.1"/>
    </source>
</evidence>